<keyword evidence="1" id="KW-0472">Membrane</keyword>
<dbReference type="AlphaFoldDB" id="A0A1C3IIF5"/>
<dbReference type="EMBL" id="FLQP01000007">
    <property type="protein sequence ID" value="SBS61204.1"/>
    <property type="molecule type" value="Genomic_DNA"/>
</dbReference>
<name>A0A1C3IIF5_9VIBR</name>
<sequence>MNLYVITIFNISMIFLLLSGLCLNAYNIKLNKTWITIHSLSVAAFLASFKNITYGDSIAYYNHYMYDYNVISFEPLYSFIVDCFRFFYPTTPIYLFFFIAFSTVFILDLAIKRIVGFKKGIFISIIFGMTFSFYYLLFETIRDGLGFSLLILSISFLVEDKKGSESKFYIILLCAILCHYSYIMFALLPIMLRIKPVKLMPIFLMLAAMSSIVLFPLAKLLISDGIILQKLLYYEIYTNASNTLLLRSFLFIMILPLVLKYSPSKNYAYVYCYYCMLLLTFLPFDEVLRRLLFKGPILILIPICMFLFRDKNKGYLICFFVMASLYFNLFLIYYRAMYGLLDYTPVW</sequence>
<evidence type="ECO:0000313" key="3">
    <source>
        <dbReference type="Proteomes" id="UP000092876"/>
    </source>
</evidence>
<organism evidence="2 3">
    <name type="scientific">Vibrio atlanticus</name>
    <dbReference type="NCBI Taxonomy" id="693153"/>
    <lineage>
        <taxon>Bacteria</taxon>
        <taxon>Pseudomonadati</taxon>
        <taxon>Pseudomonadota</taxon>
        <taxon>Gammaproteobacteria</taxon>
        <taxon>Vibrionales</taxon>
        <taxon>Vibrionaceae</taxon>
        <taxon>Vibrio</taxon>
    </lineage>
</organism>
<reference evidence="3" key="1">
    <citation type="submission" date="2016-06" db="EMBL/GenBank/DDBJ databases">
        <authorList>
            <person name="Rodrigo-Torres Lidia"/>
            <person name="Arahal R.David."/>
        </authorList>
    </citation>
    <scope>NUCLEOTIDE SEQUENCE [LARGE SCALE GENOMIC DNA]</scope>
    <source>
        <strain evidence="3">CECT 7223</strain>
    </source>
</reference>
<feature type="transmembrane region" description="Helical" evidence="1">
    <location>
        <begin position="120"/>
        <end position="138"/>
    </location>
</feature>
<dbReference type="Pfam" id="PF14897">
    <property type="entry name" value="EpsG"/>
    <property type="match status" value="1"/>
</dbReference>
<evidence type="ECO:0000256" key="1">
    <source>
        <dbReference type="SAM" id="Phobius"/>
    </source>
</evidence>
<dbReference type="Proteomes" id="UP000092876">
    <property type="component" value="Unassembled WGS sequence"/>
</dbReference>
<dbReference type="InterPro" id="IPR049458">
    <property type="entry name" value="EpsG-like"/>
</dbReference>
<feature type="transmembrane region" description="Helical" evidence="1">
    <location>
        <begin position="33"/>
        <end position="52"/>
    </location>
</feature>
<accession>A0A1C3IIF5</accession>
<evidence type="ECO:0000313" key="2">
    <source>
        <dbReference type="EMBL" id="SBS61204.1"/>
    </source>
</evidence>
<feature type="transmembrane region" description="Helical" evidence="1">
    <location>
        <begin position="93"/>
        <end position="111"/>
    </location>
</feature>
<feature type="transmembrane region" description="Helical" evidence="1">
    <location>
        <begin position="267"/>
        <end position="284"/>
    </location>
</feature>
<feature type="transmembrane region" description="Helical" evidence="1">
    <location>
        <begin position="243"/>
        <end position="261"/>
    </location>
</feature>
<feature type="transmembrane region" description="Helical" evidence="1">
    <location>
        <begin position="168"/>
        <end position="190"/>
    </location>
</feature>
<feature type="transmembrane region" description="Helical" evidence="1">
    <location>
        <begin position="202"/>
        <end position="222"/>
    </location>
</feature>
<keyword evidence="1" id="KW-0812">Transmembrane</keyword>
<feature type="transmembrane region" description="Helical" evidence="1">
    <location>
        <begin position="314"/>
        <end position="334"/>
    </location>
</feature>
<evidence type="ECO:0008006" key="4">
    <source>
        <dbReference type="Google" id="ProtNLM"/>
    </source>
</evidence>
<proteinExistence type="predicted"/>
<protein>
    <recommendedName>
        <fullName evidence="4">EpsG family protein</fullName>
    </recommendedName>
</protein>
<gene>
    <name evidence="2" type="ORF">VAT7223_00547</name>
</gene>
<feature type="transmembrane region" description="Helical" evidence="1">
    <location>
        <begin position="6"/>
        <end position="26"/>
    </location>
</feature>
<feature type="transmembrane region" description="Helical" evidence="1">
    <location>
        <begin position="291"/>
        <end position="308"/>
    </location>
</feature>
<keyword evidence="1" id="KW-1133">Transmembrane helix</keyword>